<organism evidence="4 5">
    <name type="scientific">Mucilaginibacter lappiensis</name>
    <dbReference type="NCBI Taxonomy" id="354630"/>
    <lineage>
        <taxon>Bacteria</taxon>
        <taxon>Pseudomonadati</taxon>
        <taxon>Bacteroidota</taxon>
        <taxon>Sphingobacteriia</taxon>
        <taxon>Sphingobacteriales</taxon>
        <taxon>Sphingobacteriaceae</taxon>
        <taxon>Mucilaginibacter</taxon>
    </lineage>
</organism>
<dbReference type="Pfam" id="PF02129">
    <property type="entry name" value="Peptidase_S15"/>
    <property type="match status" value="1"/>
</dbReference>
<proteinExistence type="predicted"/>
<dbReference type="InterPro" id="IPR029058">
    <property type="entry name" value="AB_hydrolase_fold"/>
</dbReference>
<dbReference type="SUPFAM" id="SSF49785">
    <property type="entry name" value="Galactose-binding domain-like"/>
    <property type="match status" value="1"/>
</dbReference>
<dbReference type="Pfam" id="PF08530">
    <property type="entry name" value="PepX_C"/>
    <property type="match status" value="1"/>
</dbReference>
<comment type="caution">
    <text evidence="4">The sequence shown here is derived from an EMBL/GenBank/DDBJ whole genome shotgun (WGS) entry which is preliminary data.</text>
</comment>
<evidence type="ECO:0000313" key="5">
    <source>
        <dbReference type="Proteomes" id="UP000548326"/>
    </source>
</evidence>
<dbReference type="InterPro" id="IPR000383">
    <property type="entry name" value="Xaa-Pro-like_dom"/>
</dbReference>
<dbReference type="Gene3D" id="1.10.3020.10">
    <property type="entry name" value="alpha-amino acid ester hydrolase ( Helical cap domain)"/>
    <property type="match status" value="1"/>
</dbReference>
<keyword evidence="2" id="KW-0732">Signal</keyword>
<dbReference type="Gene3D" id="2.60.120.260">
    <property type="entry name" value="Galactose-binding domain-like"/>
    <property type="match status" value="1"/>
</dbReference>
<keyword evidence="1" id="KW-0378">Hydrolase</keyword>
<gene>
    <name evidence="4" type="ORF">HDF22_000677</name>
</gene>
<dbReference type="InterPro" id="IPR005674">
    <property type="entry name" value="CocE/Ser_esterase"/>
</dbReference>
<evidence type="ECO:0000256" key="2">
    <source>
        <dbReference type="SAM" id="SignalP"/>
    </source>
</evidence>
<evidence type="ECO:0000259" key="3">
    <source>
        <dbReference type="SMART" id="SM00939"/>
    </source>
</evidence>
<evidence type="ECO:0000313" key="4">
    <source>
        <dbReference type="EMBL" id="MBB6126572.1"/>
    </source>
</evidence>
<dbReference type="SUPFAM" id="SSF53474">
    <property type="entry name" value="alpha/beta-Hydrolases"/>
    <property type="match status" value="1"/>
</dbReference>
<dbReference type="Gene3D" id="3.40.50.1820">
    <property type="entry name" value="alpha/beta hydrolase"/>
    <property type="match status" value="1"/>
</dbReference>
<dbReference type="GO" id="GO:0008239">
    <property type="term" value="F:dipeptidyl-peptidase activity"/>
    <property type="evidence" value="ECO:0007669"/>
    <property type="project" value="InterPro"/>
</dbReference>
<name>A0A841J885_9SPHI</name>
<dbReference type="InterPro" id="IPR013736">
    <property type="entry name" value="Xaa-Pro_dipept_C"/>
</dbReference>
<protein>
    <recommendedName>
        <fullName evidence="3">Xaa-Pro dipeptidyl-peptidase C-terminal domain-containing protein</fullName>
    </recommendedName>
</protein>
<reference evidence="4 5" key="1">
    <citation type="submission" date="2020-08" db="EMBL/GenBank/DDBJ databases">
        <title>Genomic Encyclopedia of Type Strains, Phase IV (KMG-V): Genome sequencing to study the core and pangenomes of soil and plant-associated prokaryotes.</title>
        <authorList>
            <person name="Whitman W."/>
        </authorList>
    </citation>
    <scope>NUCLEOTIDE SEQUENCE [LARGE SCALE GENOMIC DNA]</scope>
    <source>
        <strain evidence="4 5">MP601</strain>
    </source>
</reference>
<feature type="signal peptide" evidence="2">
    <location>
        <begin position="1"/>
        <end position="20"/>
    </location>
</feature>
<dbReference type="RefSeq" id="WP_221275932.1">
    <property type="nucleotide sequence ID" value="NZ_JACHCA010000002.1"/>
</dbReference>
<feature type="domain" description="Xaa-Pro dipeptidyl-peptidase C-terminal" evidence="3">
    <location>
        <begin position="343"/>
        <end position="584"/>
    </location>
</feature>
<accession>A0A841J885</accession>
<feature type="chain" id="PRO_5032471388" description="Xaa-Pro dipeptidyl-peptidase C-terminal domain-containing protein" evidence="2">
    <location>
        <begin position="21"/>
        <end position="589"/>
    </location>
</feature>
<dbReference type="InterPro" id="IPR008979">
    <property type="entry name" value="Galactose-bd-like_sf"/>
</dbReference>
<sequence length="589" mass="67482">MNRIRCMALLCLFLTNYCRAQKVDHHKTNSIDSVTIARQDRDRRYNIQNVLIKTKDGASIAAIVVRLRGATAPQPVILQYTIYADSTAWKSILEPAVHGYTGVMAYTRGKGLSPDQIVPYEHDGKDANEVIDWISKQSWCNGKIGMYGGSYNGFTQWAAAKYHHPALKTIVPYVAAIPGLGLPMENNVFINANYGWFLYVTNNKYLDNKVYYNPQRWRNMQNNWYNRGLSYNKIDSIDGTPNPFLQRSLKHPDFDKYWQDQIPYQKDFANINIPVLTVTGYYDDGQISALHYLHEHLKYNPKAEHYLIIGPYDHFGAQRGGYPVLRDYVVDSVALISTRDITFQWFDYILKGGKKPVMLQDKVNFEVMGANKWEHAASIPKMVNTTLHLYLTDKKEGDHYLLSDKKPGTLAELNQEVNLADHQTSNNNNYYPYPIIKKELDHSTGLFFMSQPFDKPVEINGMFSGSLKAMINKKDMDIGVSLYEVMPNGDFFDLSYFLGRASYAEDMSVRKLLQPGEIETIPFYRSRMVSRQLSKGSRLLVILDINKNSFAQVNYGTGKDVSTENISDGKIPLRIKWYNDSFISVPVRQ</sequence>
<evidence type="ECO:0000256" key="1">
    <source>
        <dbReference type="ARBA" id="ARBA00022801"/>
    </source>
</evidence>
<dbReference type="EMBL" id="JACHCA010000002">
    <property type="protein sequence ID" value="MBB6126572.1"/>
    <property type="molecule type" value="Genomic_DNA"/>
</dbReference>
<dbReference type="Proteomes" id="UP000548326">
    <property type="component" value="Unassembled WGS sequence"/>
</dbReference>
<dbReference type="NCBIfam" id="TIGR00976">
    <property type="entry name" value="CocE_NonD"/>
    <property type="match status" value="1"/>
</dbReference>
<dbReference type="AlphaFoldDB" id="A0A841J885"/>
<dbReference type="SMART" id="SM00939">
    <property type="entry name" value="PepX_C"/>
    <property type="match status" value="1"/>
</dbReference>